<feature type="transmembrane region" description="Helical" evidence="4">
    <location>
        <begin position="469"/>
        <end position="489"/>
    </location>
</feature>
<name>E4UZZ5_ARTGP</name>
<feature type="transmembrane region" description="Helical" evidence="4">
    <location>
        <begin position="562"/>
        <end position="585"/>
    </location>
</feature>
<feature type="transmembrane region" description="Helical" evidence="4">
    <location>
        <begin position="532"/>
        <end position="550"/>
    </location>
</feature>
<reference evidence="6" key="1">
    <citation type="journal article" date="2012" name="MBio">
        <title>Comparative genome analysis of Trichophyton rubrum and related dermatophytes reveals candidate genes involved in infection.</title>
        <authorList>
            <person name="Martinez D.A."/>
            <person name="Oliver B.G."/>
            <person name="Graeser Y."/>
            <person name="Goldberg J.M."/>
            <person name="Li W."/>
            <person name="Martinez-Rossi N.M."/>
            <person name="Monod M."/>
            <person name="Shelest E."/>
            <person name="Barton R.C."/>
            <person name="Birch E."/>
            <person name="Brakhage A.A."/>
            <person name="Chen Z."/>
            <person name="Gurr S.J."/>
            <person name="Heiman D."/>
            <person name="Heitman J."/>
            <person name="Kosti I."/>
            <person name="Rossi A."/>
            <person name="Saif S."/>
            <person name="Samalova M."/>
            <person name="Saunders C.W."/>
            <person name="Shea T."/>
            <person name="Summerbell R.C."/>
            <person name="Xu J."/>
            <person name="Young S."/>
            <person name="Zeng Q."/>
            <person name="Birren B.W."/>
            <person name="Cuomo C.A."/>
            <person name="White T.C."/>
        </authorList>
    </citation>
    <scope>NUCLEOTIDE SEQUENCE [LARGE SCALE GENOMIC DNA]</scope>
    <source>
        <strain evidence="6">ATCC MYA-4604 / CBS 118893</strain>
    </source>
</reference>
<dbReference type="InterPro" id="IPR036259">
    <property type="entry name" value="MFS_trans_sf"/>
</dbReference>
<dbReference type="InterPro" id="IPR011701">
    <property type="entry name" value="MFS"/>
</dbReference>
<accession>E4UZZ5</accession>
<feature type="transmembrane region" description="Helical" evidence="4">
    <location>
        <begin position="360"/>
        <end position="381"/>
    </location>
</feature>
<feature type="transmembrane region" description="Helical" evidence="4">
    <location>
        <begin position="327"/>
        <end position="348"/>
    </location>
</feature>
<dbReference type="Gene3D" id="1.20.1250.20">
    <property type="entry name" value="MFS general substrate transporter like domains"/>
    <property type="match status" value="2"/>
</dbReference>
<gene>
    <name evidence="5" type="ORF">MGYG_05932</name>
</gene>
<dbReference type="VEuPathDB" id="FungiDB:MGYG_05932"/>
<keyword evidence="4" id="KW-0472">Membrane</keyword>
<dbReference type="OMA" id="LIAMNTC"/>
<feature type="transmembrane region" description="Helical" evidence="4">
    <location>
        <begin position="242"/>
        <end position="264"/>
    </location>
</feature>
<feature type="region of interest" description="Disordered" evidence="3">
    <location>
        <begin position="123"/>
        <end position="149"/>
    </location>
</feature>
<feature type="transmembrane region" description="Helical" evidence="4">
    <location>
        <begin position="439"/>
        <end position="457"/>
    </location>
</feature>
<keyword evidence="4" id="KW-1133">Transmembrane helix</keyword>
<dbReference type="InParanoid" id="E4UZZ5"/>
<dbReference type="RefSeq" id="XP_003171386.1">
    <property type="nucleotide sequence ID" value="XM_003171338.1"/>
</dbReference>
<feature type="transmembrane region" description="Helical" evidence="4">
    <location>
        <begin position="271"/>
        <end position="289"/>
    </location>
</feature>
<keyword evidence="6" id="KW-1185">Reference proteome</keyword>
<feature type="transmembrane region" description="Helical" evidence="4">
    <location>
        <begin position="402"/>
        <end position="427"/>
    </location>
</feature>
<feature type="transmembrane region" description="Helical" evidence="4">
    <location>
        <begin position="495"/>
        <end position="520"/>
    </location>
</feature>
<comment type="similarity">
    <text evidence="2">Belongs to the major facilitator superfamily. Monocarboxylate porter (TC 2.A.1.13) family.</text>
</comment>
<dbReference type="GO" id="GO:0016020">
    <property type="term" value="C:membrane"/>
    <property type="evidence" value="ECO:0007669"/>
    <property type="project" value="UniProtKB-SubCell"/>
</dbReference>
<dbReference type="OrthoDB" id="6499973at2759"/>
<dbReference type="AlphaFoldDB" id="E4UZZ5"/>
<keyword evidence="4" id="KW-0812">Transmembrane</keyword>
<dbReference type="EMBL" id="DS989826">
    <property type="protein sequence ID" value="EFR02932.1"/>
    <property type="molecule type" value="Genomic_DNA"/>
</dbReference>
<organism evidence="6">
    <name type="scientific">Arthroderma gypseum (strain ATCC MYA-4604 / CBS 118893)</name>
    <name type="common">Microsporum gypseum</name>
    <dbReference type="NCBI Taxonomy" id="535722"/>
    <lineage>
        <taxon>Eukaryota</taxon>
        <taxon>Fungi</taxon>
        <taxon>Dikarya</taxon>
        <taxon>Ascomycota</taxon>
        <taxon>Pezizomycotina</taxon>
        <taxon>Eurotiomycetes</taxon>
        <taxon>Eurotiomycetidae</taxon>
        <taxon>Onygenales</taxon>
        <taxon>Arthrodermataceae</taxon>
        <taxon>Nannizzia</taxon>
    </lineage>
</organism>
<feature type="transmembrane region" description="Helical" evidence="4">
    <location>
        <begin position="209"/>
        <end position="230"/>
    </location>
</feature>
<dbReference type="PANTHER" id="PTHR11360:SF130">
    <property type="entry name" value="MAJOR FACILITATOR SUPERFAMILY (MFS) PROFILE DOMAIN-CONTAINING PROTEIN-RELATED"/>
    <property type="match status" value="1"/>
</dbReference>
<feature type="compositionally biased region" description="Low complexity" evidence="3">
    <location>
        <begin position="34"/>
        <end position="53"/>
    </location>
</feature>
<sequence length="594" mass="65001">MDFGPDSSNPPSLANSYYSNNAARRSNLNFSRPLAQQLQAAEQQDDSQSSNRQNRFHSAGSSGEQLIPLSPTHRASNMNCPGLIHRPRSPASSPMTSPSHSPSPWAREPSSLIPMRYASEHIQRPVSRLTVPRTRPGPRPNSGISITPADFPGISHYQPMSYGQLKEIRRVADRSDRPKFPSLSEEQDEFCSEPPDGGFMAWAHAASGFFITFNTLGLNMAFGVFQAYYSKVLLRGSSPSKISWIGSFQIFANFALFLLVGLLTSKGYFKLCFRGGAVGLMLTILLTGFCKEWWQFFLVQGVLMGCSMGLVFTSAVTVTTTYFSTNLGIATALAAVGSSFGGVIHPIIFNYSIHKVGFGWTLRIILLVNIITMIFPLIIIRERPGVPRSSNGTMDWTMFTDLSYLLMAAGMFFSFWGVYFGFYFISLFGQDILDMTPQMSLNLLIAMNTCNMLGRLIPGIISDACLGPLNTVIPFAFVSATFIFSWIGVDSVTSIYLTGCFYGFSAAAIQSLYLPTVFSFMGGSRKNSPSRVGLVFILIALATLTGAPIGGRLVTLGKGSYLYAQLFAGISLTLATGLFIAARYVKHGWKSDKL</sequence>
<dbReference type="Proteomes" id="UP000002669">
    <property type="component" value="Unassembled WGS sequence"/>
</dbReference>
<feature type="compositionally biased region" description="Low complexity" evidence="3">
    <location>
        <begin position="89"/>
        <end position="104"/>
    </location>
</feature>
<dbReference type="HOGENOM" id="CLU_001265_1_1_1"/>
<evidence type="ECO:0000256" key="1">
    <source>
        <dbReference type="ARBA" id="ARBA00004141"/>
    </source>
</evidence>
<proteinExistence type="inferred from homology"/>
<evidence type="ECO:0000256" key="3">
    <source>
        <dbReference type="SAM" id="MobiDB-lite"/>
    </source>
</evidence>
<evidence type="ECO:0000256" key="2">
    <source>
        <dbReference type="ARBA" id="ARBA00006727"/>
    </source>
</evidence>
<dbReference type="GeneID" id="10026637"/>
<feature type="region of interest" description="Disordered" evidence="3">
    <location>
        <begin position="1"/>
        <end position="109"/>
    </location>
</feature>
<evidence type="ECO:0008006" key="7">
    <source>
        <dbReference type="Google" id="ProtNLM"/>
    </source>
</evidence>
<comment type="subcellular location">
    <subcellularLocation>
        <location evidence="1">Membrane</location>
        <topology evidence="1">Multi-pass membrane protein</topology>
    </subcellularLocation>
</comment>
<evidence type="ECO:0000313" key="6">
    <source>
        <dbReference type="Proteomes" id="UP000002669"/>
    </source>
</evidence>
<dbReference type="Pfam" id="PF07690">
    <property type="entry name" value="MFS_1"/>
    <property type="match status" value="1"/>
</dbReference>
<evidence type="ECO:0000313" key="5">
    <source>
        <dbReference type="EMBL" id="EFR02932.1"/>
    </source>
</evidence>
<protein>
    <recommendedName>
        <fullName evidence="7">Major facilitator superfamily (MFS) profile domain-containing protein</fullName>
    </recommendedName>
</protein>
<evidence type="ECO:0000256" key="4">
    <source>
        <dbReference type="SAM" id="Phobius"/>
    </source>
</evidence>
<dbReference type="PANTHER" id="PTHR11360">
    <property type="entry name" value="MONOCARBOXYLATE TRANSPORTER"/>
    <property type="match status" value="1"/>
</dbReference>
<feature type="transmembrane region" description="Helical" evidence="4">
    <location>
        <begin position="295"/>
        <end position="315"/>
    </location>
</feature>
<dbReference type="SUPFAM" id="SSF103473">
    <property type="entry name" value="MFS general substrate transporter"/>
    <property type="match status" value="1"/>
</dbReference>
<dbReference type="eggNOG" id="KOG2504">
    <property type="taxonomic scope" value="Eukaryota"/>
</dbReference>
<dbReference type="InterPro" id="IPR050327">
    <property type="entry name" value="Proton-linked_MCT"/>
</dbReference>
<feature type="compositionally biased region" description="Polar residues" evidence="3">
    <location>
        <begin position="1"/>
        <end position="30"/>
    </location>
</feature>
<dbReference type="GO" id="GO:0022857">
    <property type="term" value="F:transmembrane transporter activity"/>
    <property type="evidence" value="ECO:0007669"/>
    <property type="project" value="InterPro"/>
</dbReference>